<keyword evidence="9" id="KW-1185">Reference proteome</keyword>
<evidence type="ECO:0000256" key="3">
    <source>
        <dbReference type="ARBA" id="ARBA00023016"/>
    </source>
</evidence>
<comment type="subcellular location">
    <subcellularLocation>
        <location evidence="1">Nucleus</location>
    </subcellularLocation>
</comment>
<dbReference type="PROSITE" id="PS51059">
    <property type="entry name" value="PARP_CATALYTIC"/>
    <property type="match status" value="1"/>
</dbReference>
<protein>
    <submittedName>
        <fullName evidence="8">Inactive poly [ADP-ribose] polymerase SRO2</fullName>
    </submittedName>
</protein>
<feature type="compositionally biased region" description="Polar residues" evidence="5">
    <location>
        <begin position="334"/>
        <end position="344"/>
    </location>
</feature>
<accession>A0ABD1W0X2</accession>
<organism evidence="8 9">
    <name type="scientific">Abeliophyllum distichum</name>
    <dbReference type="NCBI Taxonomy" id="126358"/>
    <lineage>
        <taxon>Eukaryota</taxon>
        <taxon>Viridiplantae</taxon>
        <taxon>Streptophyta</taxon>
        <taxon>Embryophyta</taxon>
        <taxon>Tracheophyta</taxon>
        <taxon>Spermatophyta</taxon>
        <taxon>Magnoliopsida</taxon>
        <taxon>eudicotyledons</taxon>
        <taxon>Gunneridae</taxon>
        <taxon>Pentapetalae</taxon>
        <taxon>asterids</taxon>
        <taxon>lamiids</taxon>
        <taxon>Lamiales</taxon>
        <taxon>Oleaceae</taxon>
        <taxon>Forsythieae</taxon>
        <taxon>Abeliophyllum</taxon>
    </lineage>
</organism>
<evidence type="ECO:0000256" key="2">
    <source>
        <dbReference type="ARBA" id="ARBA00022473"/>
    </source>
</evidence>
<dbReference type="PROSITE" id="PS51879">
    <property type="entry name" value="RST"/>
    <property type="match status" value="1"/>
</dbReference>
<feature type="compositionally biased region" description="Basic and acidic residues" evidence="5">
    <location>
        <begin position="256"/>
        <end position="278"/>
    </location>
</feature>
<sequence length="344" mass="38372">MDRPYFDEDQVSITVDEYDHQEIESADSECESSNPDFEKFMIFTKNGMIRLDEGKNEHGTIKKNFLMGLGLLGKESDVVAIHKNLYSSLVGAARMEAFRVFGGGGGEICKEAENGVSHGIGVHLSPTNAALDSVMSAEEDENGLRHMLLCRVILGNPEVVPVGSGQFQPSSENFDSGIDNPLAPKKYIIWRAFMNSHIFPNYIISFRTPKNLCVKPKSPSMKFPMLLNVLSNFLDPLKMKLISAYYKDFRTCSDSEVESPARDQPKDRRMKRKLEFSEKNPLGSKDGENRHPSPLKKDASQRLMSVFDRIGRSSQILPTPCEQKVQTKEGALSVATSNAQNTPD</sequence>
<reference evidence="9" key="1">
    <citation type="submission" date="2024-07" db="EMBL/GenBank/DDBJ databases">
        <title>Two chromosome-level genome assemblies of Korean endemic species Abeliophyllum distichum and Forsythia ovata (Oleaceae).</title>
        <authorList>
            <person name="Jang H."/>
        </authorList>
    </citation>
    <scope>NUCLEOTIDE SEQUENCE [LARGE SCALE GENOMIC DNA]</scope>
</reference>
<dbReference type="InterPro" id="IPR044964">
    <property type="entry name" value="RCD1/SRO1-5"/>
</dbReference>
<evidence type="ECO:0000313" key="9">
    <source>
        <dbReference type="Proteomes" id="UP001604336"/>
    </source>
</evidence>
<dbReference type="Pfam" id="PF12174">
    <property type="entry name" value="RST"/>
    <property type="match status" value="1"/>
</dbReference>
<dbReference type="PANTHER" id="PTHR32263:SF14">
    <property type="entry name" value="INACTIVE POLY [ADP-RIBOSE] POLYMERASE SRO2-RELATED"/>
    <property type="match status" value="1"/>
</dbReference>
<dbReference type="SUPFAM" id="SSF56399">
    <property type="entry name" value="ADP-ribosylation"/>
    <property type="match status" value="1"/>
</dbReference>
<feature type="region of interest" description="Disordered" evidence="5">
    <location>
        <begin position="314"/>
        <end position="344"/>
    </location>
</feature>
<keyword evidence="3" id="KW-0346">Stress response</keyword>
<feature type="compositionally biased region" description="Basic and acidic residues" evidence="5">
    <location>
        <begin position="285"/>
        <end position="300"/>
    </location>
</feature>
<dbReference type="EMBL" id="JBFOLK010000001">
    <property type="protein sequence ID" value="KAL2543197.1"/>
    <property type="molecule type" value="Genomic_DNA"/>
</dbReference>
<dbReference type="Gene3D" id="3.90.228.10">
    <property type="match status" value="1"/>
</dbReference>
<gene>
    <name evidence="8" type="ORF">Adt_04175</name>
</gene>
<comment type="caution">
    <text evidence="8">The sequence shown here is derived from an EMBL/GenBank/DDBJ whole genome shotgun (WGS) entry which is preliminary data.</text>
</comment>
<dbReference type="GO" id="GO:0005634">
    <property type="term" value="C:nucleus"/>
    <property type="evidence" value="ECO:0007669"/>
    <property type="project" value="UniProtKB-SubCell"/>
</dbReference>
<evidence type="ECO:0000259" key="6">
    <source>
        <dbReference type="PROSITE" id="PS51059"/>
    </source>
</evidence>
<dbReference type="Proteomes" id="UP001604336">
    <property type="component" value="Unassembled WGS sequence"/>
</dbReference>
<feature type="region of interest" description="Disordered" evidence="5">
    <location>
        <begin position="256"/>
        <end position="302"/>
    </location>
</feature>
<dbReference type="AlphaFoldDB" id="A0ABD1W0X2"/>
<proteinExistence type="predicted"/>
<dbReference type="InterPro" id="IPR022003">
    <property type="entry name" value="RST"/>
</dbReference>
<dbReference type="PANTHER" id="PTHR32263">
    <property type="entry name" value="INACTIVE POLY [ADP-RIBOSE] POLYMERASE SRO4-RELATED"/>
    <property type="match status" value="1"/>
</dbReference>
<evidence type="ECO:0000259" key="7">
    <source>
        <dbReference type="PROSITE" id="PS51879"/>
    </source>
</evidence>
<feature type="domain" description="RST" evidence="7">
    <location>
        <begin position="214"/>
        <end position="250"/>
    </location>
</feature>
<dbReference type="InterPro" id="IPR012317">
    <property type="entry name" value="Poly(ADP-ribose)pol_cat_dom"/>
</dbReference>
<name>A0ABD1W0X2_9LAMI</name>
<evidence type="ECO:0000256" key="5">
    <source>
        <dbReference type="SAM" id="MobiDB-lite"/>
    </source>
</evidence>
<evidence type="ECO:0000256" key="4">
    <source>
        <dbReference type="ARBA" id="ARBA00023242"/>
    </source>
</evidence>
<keyword evidence="2" id="KW-0217">Developmental protein</keyword>
<keyword evidence="4" id="KW-0539">Nucleus</keyword>
<evidence type="ECO:0000256" key="1">
    <source>
        <dbReference type="ARBA" id="ARBA00004123"/>
    </source>
</evidence>
<evidence type="ECO:0000313" key="8">
    <source>
        <dbReference type="EMBL" id="KAL2543197.1"/>
    </source>
</evidence>
<feature type="domain" description="PARP catalytic" evidence="6">
    <location>
        <begin position="34"/>
        <end position="227"/>
    </location>
</feature>